<evidence type="ECO:0000256" key="1">
    <source>
        <dbReference type="ARBA" id="ARBA00022598"/>
    </source>
</evidence>
<evidence type="ECO:0000259" key="4">
    <source>
        <dbReference type="SMART" id="SM00836"/>
    </source>
</evidence>
<sequence length="372" mass="39580">MTPRRLETVVRRAAVRAFGLGEADVPFVWPRGGHAAEDADAAVALAPRLLGRVRGELPRDAEGTHRAVVCGRIVAQISAMAEEGEPDAGFARIVSDERGFAHFTLTCEQRRGLLRAAADGPRFLTGRDWTGAGEWPRSALHEAGPLAQARRYARADARARIAMAVGGPDPPPGPVGEVSWRDRYLDTDRTGLFTPAGRLLGRVGEDSARVAFCRSVPEHPKENETTGRCLPVLPSAENPGAWSRLTDANPAFRLRYAHAHALSSLRWAAQGTAPEPHDCPHTHGAGVRGLLFDGPSVLDTAARREEPHILVRYLEALTSAYDEWRTASAAGAGPASGTEPTRAALDPALPAAVAGVLGTGLFLLGVSAPTRL</sequence>
<feature type="domain" description="DALR anticodon binding" evidence="4">
    <location>
        <begin position="254"/>
        <end position="372"/>
    </location>
</feature>
<dbReference type="InterPro" id="IPR008909">
    <property type="entry name" value="DALR_anticod-bd"/>
</dbReference>
<gene>
    <name evidence="5" type="ORF">H4W79_003981</name>
</gene>
<keyword evidence="2" id="KW-0547">Nucleotide-binding</keyword>
<reference evidence="5 6" key="1">
    <citation type="submission" date="2020-10" db="EMBL/GenBank/DDBJ databases">
        <title>Sequencing the genomes of 1000 actinobacteria strains.</title>
        <authorList>
            <person name="Klenk H.-P."/>
        </authorList>
    </citation>
    <scope>NUCLEOTIDE SEQUENCE [LARGE SCALE GENOMIC DNA]</scope>
    <source>
        <strain evidence="5 6">DSM 45157</strain>
    </source>
</reference>
<dbReference type="Pfam" id="PF05746">
    <property type="entry name" value="DALR_1"/>
    <property type="match status" value="1"/>
</dbReference>
<organism evidence="5 6">
    <name type="scientific">Nocardiopsis terrae</name>
    <dbReference type="NCBI Taxonomy" id="372655"/>
    <lineage>
        <taxon>Bacteria</taxon>
        <taxon>Bacillati</taxon>
        <taxon>Actinomycetota</taxon>
        <taxon>Actinomycetes</taxon>
        <taxon>Streptosporangiales</taxon>
        <taxon>Nocardiopsidaceae</taxon>
        <taxon>Nocardiopsis</taxon>
    </lineage>
</organism>
<dbReference type="InterPro" id="IPR009080">
    <property type="entry name" value="tRNAsynth_Ia_anticodon-bd"/>
</dbReference>
<dbReference type="Proteomes" id="UP000598217">
    <property type="component" value="Unassembled WGS sequence"/>
</dbReference>
<dbReference type="RefSeq" id="WP_191274473.1">
    <property type="nucleotide sequence ID" value="NZ_BMXJ01000007.1"/>
</dbReference>
<accession>A0ABR9HL85</accession>
<dbReference type="SUPFAM" id="SSF47323">
    <property type="entry name" value="Anticodon-binding domain of a subclass of class I aminoacyl-tRNA synthetases"/>
    <property type="match status" value="1"/>
</dbReference>
<protein>
    <submittedName>
        <fullName evidence="5">Arginyl-tRNA synthetase</fullName>
        <ecNumber evidence="5">6.1.1.19</ecNumber>
    </submittedName>
</protein>
<keyword evidence="3" id="KW-0067">ATP-binding</keyword>
<dbReference type="EC" id="6.1.1.19" evidence="5"/>
<evidence type="ECO:0000256" key="2">
    <source>
        <dbReference type="ARBA" id="ARBA00022741"/>
    </source>
</evidence>
<keyword evidence="6" id="KW-1185">Reference proteome</keyword>
<dbReference type="GO" id="GO:0004814">
    <property type="term" value="F:arginine-tRNA ligase activity"/>
    <property type="evidence" value="ECO:0007669"/>
    <property type="project" value="UniProtKB-EC"/>
</dbReference>
<evidence type="ECO:0000313" key="6">
    <source>
        <dbReference type="Proteomes" id="UP000598217"/>
    </source>
</evidence>
<name>A0ABR9HL85_9ACTN</name>
<dbReference type="Gene3D" id="1.10.730.10">
    <property type="entry name" value="Isoleucyl-tRNA Synthetase, Domain 1"/>
    <property type="match status" value="1"/>
</dbReference>
<evidence type="ECO:0000256" key="3">
    <source>
        <dbReference type="ARBA" id="ARBA00022840"/>
    </source>
</evidence>
<proteinExistence type="predicted"/>
<dbReference type="SMART" id="SM00836">
    <property type="entry name" value="DALR_1"/>
    <property type="match status" value="1"/>
</dbReference>
<evidence type="ECO:0000313" key="5">
    <source>
        <dbReference type="EMBL" id="MBE1459767.1"/>
    </source>
</evidence>
<dbReference type="EMBL" id="JADBDY010000001">
    <property type="protein sequence ID" value="MBE1459767.1"/>
    <property type="molecule type" value="Genomic_DNA"/>
</dbReference>
<comment type="caution">
    <text evidence="5">The sequence shown here is derived from an EMBL/GenBank/DDBJ whole genome shotgun (WGS) entry which is preliminary data.</text>
</comment>
<keyword evidence="1 5" id="KW-0436">Ligase</keyword>